<name>A0A3N4I442_ASCIM</name>
<comment type="subcellular location">
    <subcellularLocation>
        <location evidence="4">Cytoplasm</location>
    </subcellularLocation>
</comment>
<comment type="function">
    <text evidence="4">Component of the eukaryotic translation initiation factor 3 (eIF-3) complex, which is involved in protein synthesis of a specialized repertoire of mRNAs and, together with other initiation factors, stimulates binding of mRNA and methionyl-tRNAi to the 40S ribosome. The eIF-3 complex specifically targets and initiates translation of a subset of mRNAs involved in cell proliferation.</text>
</comment>
<dbReference type="EMBL" id="ML119706">
    <property type="protein sequence ID" value="RPA78850.1"/>
    <property type="molecule type" value="Genomic_DNA"/>
</dbReference>
<keyword evidence="3 4" id="KW-0648">Protein biosynthesis</keyword>
<dbReference type="PANTHER" id="PTHR21681:SF0">
    <property type="entry name" value="EUKARYOTIC TRANSLATION INITIATION FACTOR 3 SUBUNIT J"/>
    <property type="match status" value="1"/>
</dbReference>
<comment type="similarity">
    <text evidence="4">Belongs to the eIF-3 subunit J family.</text>
</comment>
<dbReference type="AlphaFoldDB" id="A0A3N4I442"/>
<dbReference type="HAMAP" id="MF_03009">
    <property type="entry name" value="eIF3j"/>
    <property type="match status" value="1"/>
</dbReference>
<dbReference type="GO" id="GO:0016282">
    <property type="term" value="C:eukaryotic 43S preinitiation complex"/>
    <property type="evidence" value="ECO:0007669"/>
    <property type="project" value="UniProtKB-UniRule"/>
</dbReference>
<sequence>MPGNWDEESSGDEAPATRIANPIVKARSKWEDEESDNEVLDSWDAEDSEAEREKEEKAKKAAEEAAANRKSKAARIAEHQAAKAAQKKAEEEEAARYANETPAERKAREQARQIEEDLKHAESLFGATVVAGDDDNNPANAARRKAVALTDPKNPSNVLDLSLFPVFNPRTKADFAQLREILVPLLTANSKKPTYPDFVVDFTRELCKELSSEHTRKAGTALTTLSNEKQRAEKEAEKGGKKKKGAQKAKLAAVSKANDHGDALVDYTKESSTYDDFDDFM</sequence>
<evidence type="ECO:0000256" key="4">
    <source>
        <dbReference type="HAMAP-Rule" id="MF_03009"/>
    </source>
</evidence>
<keyword evidence="1 4" id="KW-0963">Cytoplasm</keyword>
<reference evidence="6 7" key="1">
    <citation type="journal article" date="2018" name="Nat. Ecol. Evol.">
        <title>Pezizomycetes genomes reveal the molecular basis of ectomycorrhizal truffle lifestyle.</title>
        <authorList>
            <person name="Murat C."/>
            <person name="Payen T."/>
            <person name="Noel B."/>
            <person name="Kuo A."/>
            <person name="Morin E."/>
            <person name="Chen J."/>
            <person name="Kohler A."/>
            <person name="Krizsan K."/>
            <person name="Balestrini R."/>
            <person name="Da Silva C."/>
            <person name="Montanini B."/>
            <person name="Hainaut M."/>
            <person name="Levati E."/>
            <person name="Barry K.W."/>
            <person name="Belfiori B."/>
            <person name="Cichocki N."/>
            <person name="Clum A."/>
            <person name="Dockter R.B."/>
            <person name="Fauchery L."/>
            <person name="Guy J."/>
            <person name="Iotti M."/>
            <person name="Le Tacon F."/>
            <person name="Lindquist E.A."/>
            <person name="Lipzen A."/>
            <person name="Malagnac F."/>
            <person name="Mello A."/>
            <person name="Molinier V."/>
            <person name="Miyauchi S."/>
            <person name="Poulain J."/>
            <person name="Riccioni C."/>
            <person name="Rubini A."/>
            <person name="Sitrit Y."/>
            <person name="Splivallo R."/>
            <person name="Traeger S."/>
            <person name="Wang M."/>
            <person name="Zifcakova L."/>
            <person name="Wipf D."/>
            <person name="Zambonelli A."/>
            <person name="Paolocci F."/>
            <person name="Nowrousian M."/>
            <person name="Ottonello S."/>
            <person name="Baldrian P."/>
            <person name="Spatafora J.W."/>
            <person name="Henrissat B."/>
            <person name="Nagy L.G."/>
            <person name="Aury J.M."/>
            <person name="Wincker P."/>
            <person name="Grigoriev I.V."/>
            <person name="Bonfante P."/>
            <person name="Martin F.M."/>
        </authorList>
    </citation>
    <scope>NUCLEOTIDE SEQUENCE [LARGE SCALE GENOMIC DNA]</scope>
    <source>
        <strain evidence="6 7">RN42</strain>
    </source>
</reference>
<keyword evidence="7" id="KW-1185">Reference proteome</keyword>
<protein>
    <recommendedName>
        <fullName evidence="4">Eukaryotic translation initiation factor 3 subunit J</fullName>
        <shortName evidence="4">eIF3j</shortName>
    </recommendedName>
    <alternativeName>
        <fullName evidence="4">Eukaryotic translation initiation factor 3 30 kDa subunit homolog</fullName>
        <shortName evidence="4">eIF-3 30 kDa subunit homolog</shortName>
    </alternativeName>
</protein>
<dbReference type="InterPro" id="IPR023194">
    <property type="entry name" value="eIF3-like_dom_sf"/>
</dbReference>
<feature type="compositionally biased region" description="Basic and acidic residues" evidence="5">
    <location>
        <begin position="51"/>
        <end position="67"/>
    </location>
</feature>
<evidence type="ECO:0000256" key="1">
    <source>
        <dbReference type="ARBA" id="ARBA00022490"/>
    </source>
</evidence>
<evidence type="ECO:0000313" key="6">
    <source>
        <dbReference type="EMBL" id="RPA78850.1"/>
    </source>
</evidence>
<keyword evidence="2 4" id="KW-0396">Initiation factor</keyword>
<evidence type="ECO:0000256" key="2">
    <source>
        <dbReference type="ARBA" id="ARBA00022540"/>
    </source>
</evidence>
<dbReference type="Proteomes" id="UP000275078">
    <property type="component" value="Unassembled WGS sequence"/>
</dbReference>
<dbReference type="Pfam" id="PF08597">
    <property type="entry name" value="eIF3_subunit"/>
    <property type="match status" value="1"/>
</dbReference>
<proteinExistence type="inferred from homology"/>
<feature type="compositionally biased region" description="Basic and acidic residues" evidence="5">
    <location>
        <begin position="228"/>
        <end position="239"/>
    </location>
</feature>
<gene>
    <name evidence="4" type="primary">HCR1</name>
    <name evidence="6" type="ORF">BJ508DRAFT_241144</name>
</gene>
<dbReference type="GO" id="GO:0005852">
    <property type="term" value="C:eukaryotic translation initiation factor 3 complex"/>
    <property type="evidence" value="ECO:0007669"/>
    <property type="project" value="UniProtKB-UniRule"/>
</dbReference>
<dbReference type="PANTHER" id="PTHR21681">
    <property type="entry name" value="EUKARYOTIC TRANSLATION INITIATION FACTOR 3 SUBUNIT J"/>
    <property type="match status" value="1"/>
</dbReference>
<accession>A0A3N4I442</accession>
<dbReference type="OrthoDB" id="20381at2759"/>
<evidence type="ECO:0000256" key="3">
    <source>
        <dbReference type="ARBA" id="ARBA00022917"/>
    </source>
</evidence>
<feature type="compositionally biased region" description="Basic and acidic residues" evidence="5">
    <location>
        <begin position="102"/>
        <end position="114"/>
    </location>
</feature>
<feature type="region of interest" description="Disordered" evidence="5">
    <location>
        <begin position="218"/>
        <end position="250"/>
    </location>
</feature>
<organism evidence="6 7">
    <name type="scientific">Ascobolus immersus RN42</name>
    <dbReference type="NCBI Taxonomy" id="1160509"/>
    <lineage>
        <taxon>Eukaryota</taxon>
        <taxon>Fungi</taxon>
        <taxon>Dikarya</taxon>
        <taxon>Ascomycota</taxon>
        <taxon>Pezizomycotina</taxon>
        <taxon>Pezizomycetes</taxon>
        <taxon>Pezizales</taxon>
        <taxon>Ascobolaceae</taxon>
        <taxon>Ascobolus</taxon>
    </lineage>
</organism>
<dbReference type="STRING" id="1160509.A0A3N4I442"/>
<feature type="compositionally biased region" description="Acidic residues" evidence="5">
    <location>
        <begin position="31"/>
        <end position="50"/>
    </location>
</feature>
<dbReference type="Gene3D" id="1.10.246.60">
    <property type="entry name" value="Eukaryotic translation initiation factor 3 like domains"/>
    <property type="match status" value="1"/>
</dbReference>
<feature type="region of interest" description="Disordered" evidence="5">
    <location>
        <begin position="1"/>
        <end position="114"/>
    </location>
</feature>
<dbReference type="GO" id="GO:0003743">
    <property type="term" value="F:translation initiation factor activity"/>
    <property type="evidence" value="ECO:0007669"/>
    <property type="project" value="UniProtKB-UniRule"/>
</dbReference>
<feature type="region of interest" description="Disordered" evidence="5">
    <location>
        <begin position="129"/>
        <end position="154"/>
    </location>
</feature>
<dbReference type="GO" id="GO:0033290">
    <property type="term" value="C:eukaryotic 48S preinitiation complex"/>
    <property type="evidence" value="ECO:0007669"/>
    <property type="project" value="UniProtKB-UniRule"/>
</dbReference>
<feature type="compositionally biased region" description="Acidic residues" evidence="5">
    <location>
        <begin position="1"/>
        <end position="11"/>
    </location>
</feature>
<comment type="subunit">
    <text evidence="4">Component of the eukaryotic translation initiation factor 3 (eIF-3) complex.</text>
</comment>
<evidence type="ECO:0000256" key="5">
    <source>
        <dbReference type="SAM" id="MobiDB-lite"/>
    </source>
</evidence>
<evidence type="ECO:0000313" key="7">
    <source>
        <dbReference type="Proteomes" id="UP000275078"/>
    </source>
</evidence>
<dbReference type="InterPro" id="IPR013906">
    <property type="entry name" value="eIF3j"/>
</dbReference>
<dbReference type="GO" id="GO:0001732">
    <property type="term" value="P:formation of cytoplasmic translation initiation complex"/>
    <property type="evidence" value="ECO:0007669"/>
    <property type="project" value="UniProtKB-UniRule"/>
</dbReference>